<dbReference type="GO" id="GO:0051536">
    <property type="term" value="F:iron-sulfur cluster binding"/>
    <property type="evidence" value="ECO:0007669"/>
    <property type="project" value="UniProtKB-KW"/>
</dbReference>
<evidence type="ECO:0000256" key="4">
    <source>
        <dbReference type="SAM" id="MobiDB-lite"/>
    </source>
</evidence>
<feature type="domain" description="Radical SAM core" evidence="5">
    <location>
        <begin position="94"/>
        <end position="334"/>
    </location>
</feature>
<keyword evidence="1" id="KW-0479">Metal-binding</keyword>
<dbReference type="GO" id="GO:0046872">
    <property type="term" value="F:metal ion binding"/>
    <property type="evidence" value="ECO:0007669"/>
    <property type="project" value="UniProtKB-KW"/>
</dbReference>
<evidence type="ECO:0000313" key="6">
    <source>
        <dbReference type="EMBL" id="AWN48037.1"/>
    </source>
</evidence>
<dbReference type="NCBIfam" id="NF033668">
    <property type="entry name" value="rSAM_PA0069"/>
    <property type="match status" value="1"/>
</dbReference>
<evidence type="ECO:0000256" key="3">
    <source>
        <dbReference type="ARBA" id="ARBA00023014"/>
    </source>
</evidence>
<dbReference type="AlphaFoldDB" id="A0A2U8WPJ9"/>
<dbReference type="Gene3D" id="3.80.30.30">
    <property type="match status" value="1"/>
</dbReference>
<organism evidence="6 7">
    <name type="scientific">Methylobacterium terrae</name>
    <dbReference type="NCBI Taxonomy" id="2202827"/>
    <lineage>
        <taxon>Bacteria</taxon>
        <taxon>Pseudomonadati</taxon>
        <taxon>Pseudomonadota</taxon>
        <taxon>Alphaproteobacteria</taxon>
        <taxon>Hyphomicrobiales</taxon>
        <taxon>Methylobacteriaceae</taxon>
        <taxon>Methylobacterium</taxon>
    </lineage>
</organism>
<dbReference type="PANTHER" id="PTHR43432:SF3">
    <property type="entry name" value="SLR0285 PROTEIN"/>
    <property type="match status" value="1"/>
</dbReference>
<accession>A0A2U8WPJ9</accession>
<dbReference type="InterPro" id="IPR058240">
    <property type="entry name" value="rSAM_sf"/>
</dbReference>
<dbReference type="InterPro" id="IPR007197">
    <property type="entry name" value="rSAM"/>
</dbReference>
<name>A0A2U8WPJ9_9HYPH</name>
<dbReference type="Proteomes" id="UP000245444">
    <property type="component" value="Chromosome"/>
</dbReference>
<keyword evidence="2" id="KW-0408">Iron</keyword>
<keyword evidence="3" id="KW-0411">Iron-sulfur</keyword>
<gene>
    <name evidence="6" type="ORF">DK419_18275</name>
</gene>
<dbReference type="SFLD" id="SFLDS00029">
    <property type="entry name" value="Radical_SAM"/>
    <property type="match status" value="1"/>
</dbReference>
<dbReference type="OrthoDB" id="9785699at2"/>
<evidence type="ECO:0000256" key="1">
    <source>
        <dbReference type="ARBA" id="ARBA00022723"/>
    </source>
</evidence>
<feature type="compositionally biased region" description="Basic and acidic residues" evidence="4">
    <location>
        <begin position="44"/>
        <end position="59"/>
    </location>
</feature>
<dbReference type="InterPro" id="IPR006638">
    <property type="entry name" value="Elp3/MiaA/NifB-like_rSAM"/>
</dbReference>
<protein>
    <submittedName>
        <fullName evidence="6">Radical SAM protein</fullName>
    </submittedName>
</protein>
<dbReference type="EMBL" id="CP029553">
    <property type="protein sequence ID" value="AWN48037.1"/>
    <property type="molecule type" value="Genomic_DNA"/>
</dbReference>
<feature type="region of interest" description="Disordered" evidence="4">
    <location>
        <begin position="1"/>
        <end position="71"/>
    </location>
</feature>
<dbReference type="GO" id="GO:0003824">
    <property type="term" value="F:catalytic activity"/>
    <property type="evidence" value="ECO:0007669"/>
    <property type="project" value="InterPro"/>
</dbReference>
<reference evidence="6 7" key="1">
    <citation type="submission" date="2018-05" db="EMBL/GenBank/DDBJ databases">
        <title>Complete Genome Sequence of Methylobacterium sp. 17Sr1-28.</title>
        <authorList>
            <person name="Srinivasan S."/>
        </authorList>
    </citation>
    <scope>NUCLEOTIDE SEQUENCE [LARGE SCALE GENOMIC DNA]</scope>
    <source>
        <strain evidence="6 7">17Sr1-28</strain>
    </source>
</reference>
<dbReference type="SFLD" id="SFLDG01084">
    <property type="entry name" value="Uncharacterised_Radical_SAM_Su"/>
    <property type="match status" value="1"/>
</dbReference>
<dbReference type="SMART" id="SM00729">
    <property type="entry name" value="Elp3"/>
    <property type="match status" value="1"/>
</dbReference>
<evidence type="ECO:0000256" key="2">
    <source>
        <dbReference type="ARBA" id="ARBA00023004"/>
    </source>
</evidence>
<proteinExistence type="predicted"/>
<dbReference type="PANTHER" id="PTHR43432">
    <property type="entry name" value="SLR0285 PROTEIN"/>
    <property type="match status" value="1"/>
</dbReference>
<dbReference type="CDD" id="cd01335">
    <property type="entry name" value="Radical_SAM"/>
    <property type="match status" value="1"/>
</dbReference>
<dbReference type="PROSITE" id="PS51918">
    <property type="entry name" value="RADICAL_SAM"/>
    <property type="match status" value="1"/>
</dbReference>
<evidence type="ECO:0000259" key="5">
    <source>
        <dbReference type="PROSITE" id="PS51918"/>
    </source>
</evidence>
<evidence type="ECO:0000313" key="7">
    <source>
        <dbReference type="Proteomes" id="UP000245444"/>
    </source>
</evidence>
<sequence length="392" mass="43408">MSAEACMDSGCGRETGRRLAGSTPAARTRRGRGATANPTGRFEAAQREAFSDGWERQEDIGEDQEDSREVRADDLPPLRTEVTLERARTIITRNDSPDIGFDRSINPYRGCEHGCVYCFARPNHAYAGLSPGLDFETKLFAKPDAASLLERELSARGYAPRTIALGTATDPYQPIERRYRLTRGVLEVLARFRHPVGLVTKSDLVLRDLDILAPMAAEGLVKVALSVTTLDPDLARRMEPRAPRPEKRLRAIRALAEAGVPVMVLVAPLIPGLNDHEIEAILARARDAGASEAGGVLLRLPHELADLMRDWFAEHYPDRARRTFSLLAQSRGGKVYDAAYGRRFTGTGPYADLLDRRMRAAMTRLGYPAERLRLRADLFAVPVRVGGQYSLF</sequence>
<dbReference type="SUPFAM" id="SSF102114">
    <property type="entry name" value="Radical SAM enzymes"/>
    <property type="match status" value="1"/>
</dbReference>
<keyword evidence="7" id="KW-1185">Reference proteome</keyword>
<dbReference type="Pfam" id="PF04055">
    <property type="entry name" value="Radical_SAM"/>
    <property type="match status" value="1"/>
</dbReference>
<dbReference type="KEGG" id="mtea:DK419_18275"/>
<dbReference type="InterPro" id="IPR040086">
    <property type="entry name" value="MJ0683-like"/>
</dbReference>